<dbReference type="EMBL" id="KI911168">
    <property type="protein sequence ID" value="ETR97732.1"/>
    <property type="molecule type" value="Genomic_DNA"/>
</dbReference>
<evidence type="ECO:0000256" key="3">
    <source>
        <dbReference type="ARBA" id="ARBA00022525"/>
    </source>
</evidence>
<dbReference type="GO" id="GO:0005576">
    <property type="term" value="C:extracellular region"/>
    <property type="evidence" value="ECO:0007669"/>
    <property type="project" value="UniProtKB-SubCell"/>
</dbReference>
<evidence type="ECO:0000313" key="5">
    <source>
        <dbReference type="EMBL" id="ETR97732.1"/>
    </source>
</evidence>
<comment type="similarity">
    <text evidence="2">Belongs to the cerato-platanin family.</text>
</comment>
<evidence type="ECO:0000313" key="6">
    <source>
        <dbReference type="Proteomes" id="UP000024376"/>
    </source>
</evidence>
<organism evidence="5 6">
    <name type="scientific">Hypocrea jecorina (strain ATCC 56765 / BCRC 32924 / NRRL 11460 / Rut C-30)</name>
    <name type="common">Trichoderma reesei</name>
    <dbReference type="NCBI Taxonomy" id="1344414"/>
    <lineage>
        <taxon>Eukaryota</taxon>
        <taxon>Fungi</taxon>
        <taxon>Dikarya</taxon>
        <taxon>Ascomycota</taxon>
        <taxon>Pezizomycotina</taxon>
        <taxon>Sordariomycetes</taxon>
        <taxon>Hypocreomycetidae</taxon>
        <taxon>Hypocreales</taxon>
        <taxon>Hypocreaceae</taxon>
        <taxon>Trichoderma</taxon>
    </lineage>
</organism>
<feature type="chain" id="PRO_5001533486" evidence="4">
    <location>
        <begin position="19"/>
        <end position="142"/>
    </location>
</feature>
<comment type="subcellular location">
    <subcellularLocation>
        <location evidence="1">Secreted</location>
    </subcellularLocation>
</comment>
<dbReference type="InterPro" id="IPR010829">
    <property type="entry name" value="Cerato-platanin"/>
</dbReference>
<dbReference type="HOGENOM" id="CLU_111635_0_0_1"/>
<keyword evidence="4" id="KW-0732">Signal</keyword>
<dbReference type="KEGG" id="trr:M419DRAFT_115921"/>
<dbReference type="Pfam" id="PF07249">
    <property type="entry name" value="Cerato-platanin"/>
    <property type="match status" value="1"/>
</dbReference>
<protein>
    <submittedName>
        <fullName evidence="5">Cerato-platanin</fullName>
    </submittedName>
</protein>
<sequence>MQLAQLLTAVLLAAGTTATRVSYDTGYDDASRPLASVSCSDGVNGIITRFHWQTQGQVTNFPYIGGVQGIEWNSTTCGTCHRLEYGGRSIHILAIDAAYDGGYNIALDALNNLTDGHAEEWGHVDAVATQVPVQECGLSTAS</sequence>
<name>A0A024RXZ1_HYPJR</name>
<dbReference type="CDD" id="cd22778">
    <property type="entry name" value="DPBB_CEPL-like"/>
    <property type="match status" value="1"/>
</dbReference>
<dbReference type="OrthoDB" id="4898945at2759"/>
<dbReference type="SUPFAM" id="SSF50685">
    <property type="entry name" value="Barwin-like endoglucanases"/>
    <property type="match status" value="1"/>
</dbReference>
<reference evidence="6" key="1">
    <citation type="journal article" date="2013" name="Ind. Biotechnol.">
        <title>Comparative genomics analysis of Trichoderma reesei strains.</title>
        <authorList>
            <person name="Koike H."/>
            <person name="Aerts A."/>
            <person name="LaButti K."/>
            <person name="Grigoriev I.V."/>
            <person name="Baker S.E."/>
        </authorList>
    </citation>
    <scope>NUCLEOTIDE SEQUENCE [LARGE SCALE GENOMIC DNA]</scope>
    <source>
        <strain evidence="6">ATCC 56765 / BCRC 32924 / NRRL 11460 / Rut C-30</strain>
    </source>
</reference>
<dbReference type="AlphaFoldDB" id="A0A024RXZ1"/>
<dbReference type="Proteomes" id="UP000024376">
    <property type="component" value="Unassembled WGS sequence"/>
</dbReference>
<evidence type="ECO:0000256" key="2">
    <source>
        <dbReference type="ARBA" id="ARBA00010421"/>
    </source>
</evidence>
<gene>
    <name evidence="5" type="ORF">M419DRAFT_115921</name>
</gene>
<evidence type="ECO:0000256" key="1">
    <source>
        <dbReference type="ARBA" id="ARBA00004613"/>
    </source>
</evidence>
<feature type="signal peptide" evidence="4">
    <location>
        <begin position="1"/>
        <end position="18"/>
    </location>
</feature>
<keyword evidence="3" id="KW-0964">Secreted</keyword>
<proteinExistence type="inferred from homology"/>
<evidence type="ECO:0000256" key="4">
    <source>
        <dbReference type="SAM" id="SignalP"/>
    </source>
</evidence>
<dbReference type="InterPro" id="IPR036908">
    <property type="entry name" value="RlpA-like_sf"/>
</dbReference>
<accession>A0A024RXZ1</accession>
<dbReference type="Gene3D" id="2.40.40.10">
    <property type="entry name" value="RlpA-like domain"/>
    <property type="match status" value="1"/>
</dbReference>